<proteinExistence type="inferred from homology"/>
<dbReference type="AlphaFoldDB" id="A0A1Q2CMK6"/>
<feature type="domain" description="Band 7" evidence="2">
    <location>
        <begin position="10"/>
        <end position="178"/>
    </location>
</feature>
<gene>
    <name evidence="3" type="ORF">BW730_07295</name>
</gene>
<comment type="similarity">
    <text evidence="1">Belongs to the band 7/mec-2 family.</text>
</comment>
<accession>A0A1Q2CMK6</accession>
<evidence type="ECO:0000256" key="1">
    <source>
        <dbReference type="ARBA" id="ARBA00008164"/>
    </source>
</evidence>
<dbReference type="GO" id="GO:0005886">
    <property type="term" value="C:plasma membrane"/>
    <property type="evidence" value="ECO:0007669"/>
    <property type="project" value="InterPro"/>
</dbReference>
<dbReference type="KEGG" id="tes:BW730_07295"/>
<dbReference type="InterPro" id="IPR036013">
    <property type="entry name" value="Band_7/SPFH_dom_sf"/>
</dbReference>
<dbReference type="Pfam" id="PF01145">
    <property type="entry name" value="Band_7"/>
    <property type="match status" value="1"/>
</dbReference>
<dbReference type="PRINTS" id="PR00721">
    <property type="entry name" value="STOMATIN"/>
</dbReference>
<dbReference type="OrthoDB" id="3285280at2"/>
<dbReference type="RefSeq" id="WP_158522520.1">
    <property type="nucleotide sequence ID" value="NZ_CP019606.1"/>
</dbReference>
<sequence>MKLTTFHVTVDPHEVVVAHLDGRSKILPAGRHRRTRNATYSPISTARRLLQLAPQEIPTSDGAQVKITAVADVRVVDPLAGLEFEQPEQAIYLAIQVALRDEFAELDVTEAAQAPRSNPDLVARVKARAVEAGTRVGYEVSSVVIKDVILPADLRSAAMALLTAKTRGLAQLESARAETAALRTLANGAKILEDHPALAKLRMVQAIPMGSSLSLRLDDDARAQAD</sequence>
<dbReference type="InterPro" id="IPR043202">
    <property type="entry name" value="Band-7_stomatin-like"/>
</dbReference>
<dbReference type="InterPro" id="IPR001972">
    <property type="entry name" value="Stomatin_HflK_fam"/>
</dbReference>
<protein>
    <recommendedName>
        <fullName evidence="2">Band 7 domain-containing protein</fullName>
    </recommendedName>
</protein>
<dbReference type="PANTHER" id="PTHR10264:SF19">
    <property type="entry name" value="AT06885P-RELATED"/>
    <property type="match status" value="1"/>
</dbReference>
<dbReference type="EMBL" id="CP019606">
    <property type="protein sequence ID" value="AQP47332.1"/>
    <property type="molecule type" value="Genomic_DNA"/>
</dbReference>
<dbReference type="Proteomes" id="UP000188145">
    <property type="component" value="Chromosome"/>
</dbReference>
<dbReference type="STRING" id="1332264.BW730_07295"/>
<evidence type="ECO:0000313" key="4">
    <source>
        <dbReference type="Proteomes" id="UP000188145"/>
    </source>
</evidence>
<dbReference type="SUPFAM" id="SSF117892">
    <property type="entry name" value="Band 7/SPFH domain"/>
    <property type="match status" value="1"/>
</dbReference>
<evidence type="ECO:0000259" key="2">
    <source>
        <dbReference type="Pfam" id="PF01145"/>
    </source>
</evidence>
<organism evidence="3 4">
    <name type="scientific">Tessaracoccus aquimaris</name>
    <dbReference type="NCBI Taxonomy" id="1332264"/>
    <lineage>
        <taxon>Bacteria</taxon>
        <taxon>Bacillati</taxon>
        <taxon>Actinomycetota</taxon>
        <taxon>Actinomycetes</taxon>
        <taxon>Propionibacteriales</taxon>
        <taxon>Propionibacteriaceae</taxon>
        <taxon>Tessaracoccus</taxon>
    </lineage>
</organism>
<name>A0A1Q2CMK6_9ACTN</name>
<reference evidence="4" key="1">
    <citation type="submission" date="2017-02" db="EMBL/GenBank/DDBJ databases">
        <title>Tessaracoccus aquaemaris sp. nov., isolated from the intestine of a Korean rockfish, Sebastes schlegelii, in a marine aquaculture pond.</title>
        <authorList>
            <person name="Tak E.J."/>
            <person name="Bae J.-W."/>
        </authorList>
    </citation>
    <scope>NUCLEOTIDE SEQUENCE [LARGE SCALE GENOMIC DNA]</scope>
    <source>
        <strain evidence="4">NSG39</strain>
    </source>
</reference>
<dbReference type="InterPro" id="IPR001107">
    <property type="entry name" value="Band_7"/>
</dbReference>
<evidence type="ECO:0000313" key="3">
    <source>
        <dbReference type="EMBL" id="AQP47332.1"/>
    </source>
</evidence>
<keyword evidence="4" id="KW-1185">Reference proteome</keyword>
<dbReference type="Gene3D" id="3.30.479.30">
    <property type="entry name" value="Band 7 domain"/>
    <property type="match status" value="1"/>
</dbReference>
<dbReference type="PANTHER" id="PTHR10264">
    <property type="entry name" value="BAND 7 PROTEIN-RELATED"/>
    <property type="match status" value="1"/>
</dbReference>